<dbReference type="PANTHER" id="PTHR33476:SF27">
    <property type="entry name" value="NAB DOMAIN-CONTAINING PROTEIN"/>
    <property type="match status" value="1"/>
</dbReference>
<organism evidence="3 4">
    <name type="scientific">Eucalyptus globulus</name>
    <name type="common">Tasmanian blue gum</name>
    <dbReference type="NCBI Taxonomy" id="34317"/>
    <lineage>
        <taxon>Eukaryota</taxon>
        <taxon>Viridiplantae</taxon>
        <taxon>Streptophyta</taxon>
        <taxon>Embryophyta</taxon>
        <taxon>Tracheophyta</taxon>
        <taxon>Spermatophyta</taxon>
        <taxon>Magnoliopsida</taxon>
        <taxon>eudicotyledons</taxon>
        <taxon>Gunneridae</taxon>
        <taxon>Pentapetalae</taxon>
        <taxon>rosids</taxon>
        <taxon>malvids</taxon>
        <taxon>Myrtales</taxon>
        <taxon>Myrtaceae</taxon>
        <taxon>Myrtoideae</taxon>
        <taxon>Eucalypteae</taxon>
        <taxon>Eucalyptus</taxon>
    </lineage>
</organism>
<dbReference type="InterPro" id="IPR040348">
    <property type="entry name" value="POLAR-like"/>
</dbReference>
<protein>
    <submittedName>
        <fullName evidence="3">Uncharacterized protein</fullName>
    </submittedName>
</protein>
<accession>A0ABD3L3B5</accession>
<sequence length="299" mass="34309">MSSLRRQDEAKSCGFECSSLGRAILRWSRWQKEKKGGIWQWAGESERFKDKTKVEDGLSHTVNWKDESEEKRICSTWNMQGVFCISVNKNELHKMEDLWKELEVLLQNVKEKVQRKDSSREPSELTECVASFFTDIKAVLSCGSHLLEQSHRTLSLLPEQHRHESNQSSGCESKQEPVERIEEVEAELEAELERLELQLDAEASSKQSYQEMIKVSGCSTSFGKLMNPRDEVTEVQSGGEFPLLQERIKELEASLGRLEHKLSEKEREILWWKDTALLRSQHVSEPSHGGLADNGTSKC</sequence>
<feature type="region of interest" description="Disordered" evidence="2">
    <location>
        <begin position="160"/>
        <end position="180"/>
    </location>
</feature>
<dbReference type="PANTHER" id="PTHR33476">
    <property type="entry name" value="EMB|CAB62613.1"/>
    <property type="match status" value="1"/>
</dbReference>
<feature type="coiled-coil region" evidence="1">
    <location>
        <begin position="241"/>
        <end position="268"/>
    </location>
</feature>
<dbReference type="EMBL" id="JBJKBG010000003">
    <property type="protein sequence ID" value="KAL3746395.1"/>
    <property type="molecule type" value="Genomic_DNA"/>
</dbReference>
<gene>
    <name evidence="3" type="ORF">ACJRO7_015367</name>
</gene>
<keyword evidence="1" id="KW-0175">Coiled coil</keyword>
<evidence type="ECO:0000313" key="4">
    <source>
        <dbReference type="Proteomes" id="UP001634007"/>
    </source>
</evidence>
<proteinExistence type="predicted"/>
<keyword evidence="4" id="KW-1185">Reference proteome</keyword>
<name>A0ABD3L3B5_EUCGL</name>
<dbReference type="AlphaFoldDB" id="A0ABD3L3B5"/>
<evidence type="ECO:0000256" key="1">
    <source>
        <dbReference type="SAM" id="Coils"/>
    </source>
</evidence>
<reference evidence="3 4" key="1">
    <citation type="submission" date="2024-11" db="EMBL/GenBank/DDBJ databases">
        <title>Chromosome-level genome assembly of Eucalyptus globulus Labill. provides insights into its genome evolution.</title>
        <authorList>
            <person name="Li X."/>
        </authorList>
    </citation>
    <scope>NUCLEOTIDE SEQUENCE [LARGE SCALE GENOMIC DNA]</scope>
    <source>
        <strain evidence="3">CL2024</strain>
        <tissue evidence="3">Fresh tender leaves</tissue>
    </source>
</reference>
<dbReference type="Proteomes" id="UP001634007">
    <property type="component" value="Unassembled WGS sequence"/>
</dbReference>
<evidence type="ECO:0000256" key="2">
    <source>
        <dbReference type="SAM" id="MobiDB-lite"/>
    </source>
</evidence>
<comment type="caution">
    <text evidence="3">The sequence shown here is derived from an EMBL/GenBank/DDBJ whole genome shotgun (WGS) entry which is preliminary data.</text>
</comment>
<evidence type="ECO:0000313" key="3">
    <source>
        <dbReference type="EMBL" id="KAL3746395.1"/>
    </source>
</evidence>